<accession>T1FCX6</accession>
<dbReference type="GeneID" id="20206675"/>
<dbReference type="KEGG" id="hro:HELRODRAFT_178199"/>
<reference evidence="1 3" key="2">
    <citation type="journal article" date="2013" name="Nature">
        <title>Insights into bilaterian evolution from three spiralian genomes.</title>
        <authorList>
            <person name="Simakov O."/>
            <person name="Marletaz F."/>
            <person name="Cho S.J."/>
            <person name="Edsinger-Gonzales E."/>
            <person name="Havlak P."/>
            <person name="Hellsten U."/>
            <person name="Kuo D.H."/>
            <person name="Larsson T."/>
            <person name="Lv J."/>
            <person name="Arendt D."/>
            <person name="Savage R."/>
            <person name="Osoegawa K."/>
            <person name="de Jong P."/>
            <person name="Grimwood J."/>
            <person name="Chapman J.A."/>
            <person name="Shapiro H."/>
            <person name="Aerts A."/>
            <person name="Otillar R.P."/>
            <person name="Terry A.Y."/>
            <person name="Boore J.L."/>
            <person name="Grigoriev I.V."/>
            <person name="Lindberg D.R."/>
            <person name="Seaver E.C."/>
            <person name="Weisblat D.A."/>
            <person name="Putnam N.H."/>
            <person name="Rokhsar D.S."/>
        </authorList>
    </citation>
    <scope>NUCLEOTIDE SEQUENCE</scope>
</reference>
<reference evidence="3" key="1">
    <citation type="submission" date="2012-12" db="EMBL/GenBank/DDBJ databases">
        <authorList>
            <person name="Hellsten U."/>
            <person name="Grimwood J."/>
            <person name="Chapman J.A."/>
            <person name="Shapiro H."/>
            <person name="Aerts A."/>
            <person name="Otillar R.P."/>
            <person name="Terry A.Y."/>
            <person name="Boore J.L."/>
            <person name="Simakov O."/>
            <person name="Marletaz F."/>
            <person name="Cho S.-J."/>
            <person name="Edsinger-Gonzales E."/>
            <person name="Havlak P."/>
            <person name="Kuo D.-H."/>
            <person name="Larsson T."/>
            <person name="Lv J."/>
            <person name="Arendt D."/>
            <person name="Savage R."/>
            <person name="Osoegawa K."/>
            <person name="de Jong P."/>
            <person name="Lindberg D.R."/>
            <person name="Seaver E.C."/>
            <person name="Weisblat D.A."/>
            <person name="Putnam N.H."/>
            <person name="Grigoriev I.V."/>
            <person name="Rokhsar D.S."/>
        </authorList>
    </citation>
    <scope>NUCLEOTIDE SEQUENCE</scope>
</reference>
<proteinExistence type="predicted"/>
<reference evidence="2" key="3">
    <citation type="submission" date="2015-06" db="UniProtKB">
        <authorList>
            <consortium name="EnsemblMetazoa"/>
        </authorList>
    </citation>
    <scope>IDENTIFICATION</scope>
</reference>
<dbReference type="EMBL" id="AMQM01006318">
    <property type="status" value="NOT_ANNOTATED_CDS"/>
    <property type="molecule type" value="Genomic_DNA"/>
</dbReference>
<sequence length="113" mass="13250">MKRRRDCVANKLRSAFYDIVDDFLFQNLMRIVFHSGGIEVPTLIQFQWFQQPAHVKTLRLFWRAEMVLVGKAASSTYWNSKILSCDTLLFALSRLYVKEAAVETLQTENHHDK</sequence>
<dbReference type="EMBL" id="KB097379">
    <property type="protein sequence ID" value="ESN97408.1"/>
    <property type="molecule type" value="Genomic_DNA"/>
</dbReference>
<dbReference type="EnsemblMetazoa" id="HelroT178199">
    <property type="protein sequence ID" value="HelroP178199"/>
    <property type="gene ID" value="HelroG178199"/>
</dbReference>
<evidence type="ECO:0000313" key="1">
    <source>
        <dbReference type="EMBL" id="ESN97408.1"/>
    </source>
</evidence>
<organism evidence="2 3">
    <name type="scientific">Helobdella robusta</name>
    <name type="common">Californian leech</name>
    <dbReference type="NCBI Taxonomy" id="6412"/>
    <lineage>
        <taxon>Eukaryota</taxon>
        <taxon>Metazoa</taxon>
        <taxon>Spiralia</taxon>
        <taxon>Lophotrochozoa</taxon>
        <taxon>Annelida</taxon>
        <taxon>Clitellata</taxon>
        <taxon>Hirudinea</taxon>
        <taxon>Rhynchobdellida</taxon>
        <taxon>Glossiphoniidae</taxon>
        <taxon>Helobdella</taxon>
    </lineage>
</organism>
<dbReference type="InParanoid" id="T1FCX6"/>
<dbReference type="HOGENOM" id="CLU_2136169_0_0_1"/>
<dbReference type="RefSeq" id="XP_009024578.1">
    <property type="nucleotide sequence ID" value="XM_009026330.1"/>
</dbReference>
<protein>
    <submittedName>
        <fullName evidence="1 2">Uncharacterized protein</fullName>
    </submittedName>
</protein>
<gene>
    <name evidence="2" type="primary">20206675</name>
    <name evidence="1" type="ORF">HELRODRAFT_178199</name>
</gene>
<name>T1FCX6_HELRO</name>
<dbReference type="Proteomes" id="UP000015101">
    <property type="component" value="Unassembled WGS sequence"/>
</dbReference>
<dbReference type="AlphaFoldDB" id="T1FCX6"/>
<evidence type="ECO:0000313" key="3">
    <source>
        <dbReference type="Proteomes" id="UP000015101"/>
    </source>
</evidence>
<keyword evidence="3" id="KW-1185">Reference proteome</keyword>
<dbReference type="CTD" id="20206675"/>
<evidence type="ECO:0000313" key="2">
    <source>
        <dbReference type="EnsemblMetazoa" id="HelroP178199"/>
    </source>
</evidence>